<dbReference type="AlphaFoldDB" id="A0A4Y2DFG7"/>
<accession>A0A4Y2DFG7</accession>
<evidence type="ECO:0000313" key="1">
    <source>
        <dbReference type="EMBL" id="GBM15421.1"/>
    </source>
</evidence>
<dbReference type="Proteomes" id="UP000499080">
    <property type="component" value="Unassembled WGS sequence"/>
</dbReference>
<dbReference type="EMBL" id="BGPR01089474">
    <property type="protein sequence ID" value="GBM15421.1"/>
    <property type="molecule type" value="Genomic_DNA"/>
</dbReference>
<comment type="caution">
    <text evidence="1">The sequence shown here is derived from an EMBL/GenBank/DDBJ whole genome shotgun (WGS) entry which is preliminary data.</text>
</comment>
<proteinExistence type="predicted"/>
<name>A0A4Y2DFG7_ARAVE</name>
<dbReference type="OrthoDB" id="6437148at2759"/>
<sequence>MYQLKSSYTLKGARPAKYLLIQQTPDIVKIQLHSVVVVEVDITTENANPKSIFASAVPSQAGSKAQTGKPTIELGFTLTCYLKELADYKKIEGLLLDGYITLNSSLFASHNLKDIKIYLGRAKAAAEQIHQTVVKLKTDILLEQEPYIKNNQIHGMTMSWNIYSSTSNKATIFTPKIFHKAITIAKFEISIAVKLHTDKHPITVISA</sequence>
<protein>
    <submittedName>
        <fullName evidence="1">Uncharacterized protein</fullName>
    </submittedName>
</protein>
<evidence type="ECO:0000313" key="2">
    <source>
        <dbReference type="Proteomes" id="UP000499080"/>
    </source>
</evidence>
<keyword evidence="2" id="KW-1185">Reference proteome</keyword>
<reference evidence="1 2" key="1">
    <citation type="journal article" date="2019" name="Sci. Rep.">
        <title>Orb-weaving spider Araneus ventricosus genome elucidates the spidroin gene catalogue.</title>
        <authorList>
            <person name="Kono N."/>
            <person name="Nakamura H."/>
            <person name="Ohtoshi R."/>
            <person name="Moran D.A.P."/>
            <person name="Shinohara A."/>
            <person name="Yoshida Y."/>
            <person name="Fujiwara M."/>
            <person name="Mori M."/>
            <person name="Tomita M."/>
            <person name="Arakawa K."/>
        </authorList>
    </citation>
    <scope>NUCLEOTIDE SEQUENCE [LARGE SCALE GENOMIC DNA]</scope>
</reference>
<gene>
    <name evidence="1" type="ORF">AVEN_18031_1</name>
</gene>
<organism evidence="1 2">
    <name type="scientific">Araneus ventricosus</name>
    <name type="common">Orbweaver spider</name>
    <name type="synonym">Epeira ventricosa</name>
    <dbReference type="NCBI Taxonomy" id="182803"/>
    <lineage>
        <taxon>Eukaryota</taxon>
        <taxon>Metazoa</taxon>
        <taxon>Ecdysozoa</taxon>
        <taxon>Arthropoda</taxon>
        <taxon>Chelicerata</taxon>
        <taxon>Arachnida</taxon>
        <taxon>Araneae</taxon>
        <taxon>Araneomorphae</taxon>
        <taxon>Entelegynae</taxon>
        <taxon>Araneoidea</taxon>
        <taxon>Araneidae</taxon>
        <taxon>Araneus</taxon>
    </lineage>
</organism>